<proteinExistence type="predicted"/>
<keyword evidence="1" id="KW-0175">Coiled coil</keyword>
<dbReference type="AlphaFoldDB" id="A0A7X0VU84"/>
<evidence type="ECO:0000313" key="4">
    <source>
        <dbReference type="Proteomes" id="UP000564644"/>
    </source>
</evidence>
<keyword evidence="4" id="KW-1185">Reference proteome</keyword>
<accession>A0A7X0VU84</accession>
<feature type="domain" description="Cthe-2314-like HEPN" evidence="2">
    <location>
        <begin position="51"/>
        <end position="228"/>
    </location>
</feature>
<comment type="caution">
    <text evidence="3">The sequence shown here is derived from an EMBL/GenBank/DDBJ whole genome shotgun (WGS) entry which is preliminary data.</text>
</comment>
<dbReference type="Pfam" id="PF18730">
    <property type="entry name" value="HEPN_Cthe2314"/>
    <property type="match status" value="1"/>
</dbReference>
<organism evidence="3 4">
    <name type="scientific">Cohnella zeiphila</name>
    <dbReference type="NCBI Taxonomy" id="2761120"/>
    <lineage>
        <taxon>Bacteria</taxon>
        <taxon>Bacillati</taxon>
        <taxon>Bacillota</taxon>
        <taxon>Bacilli</taxon>
        <taxon>Bacillales</taxon>
        <taxon>Paenibacillaceae</taxon>
        <taxon>Cohnella</taxon>
    </lineage>
</organism>
<dbReference type="RefSeq" id="WP_185128420.1">
    <property type="nucleotide sequence ID" value="NZ_JACJVO010000009.1"/>
</dbReference>
<dbReference type="InterPro" id="IPR041394">
    <property type="entry name" value="HEPN_Cthe2314"/>
</dbReference>
<evidence type="ECO:0000259" key="2">
    <source>
        <dbReference type="Pfam" id="PF18730"/>
    </source>
</evidence>
<dbReference type="Proteomes" id="UP000564644">
    <property type="component" value="Unassembled WGS sequence"/>
</dbReference>
<evidence type="ECO:0000313" key="3">
    <source>
        <dbReference type="EMBL" id="MBB6730749.1"/>
    </source>
</evidence>
<evidence type="ECO:0000256" key="1">
    <source>
        <dbReference type="SAM" id="Coils"/>
    </source>
</evidence>
<gene>
    <name evidence="3" type="ORF">H7C18_07505</name>
</gene>
<dbReference type="EMBL" id="JACJVO010000009">
    <property type="protein sequence ID" value="MBB6730749.1"/>
    <property type="molecule type" value="Genomic_DNA"/>
</dbReference>
<sequence length="239" mass="27802">MLRAMFGEPPREWNEAEQETVGKIERFVRLMEDQGSGDRPGAVRCRKYAIWSEGLLRSMDELEQSCYAAKKYAGRIKAPSVDEMSAEQRRDYDRHVYFDKNAYIRIFSILDKLGMLLNEMLDLQTEKIKARFSFFTMLRRMRSRTDCAELSERMNALKEKHQGALNRLRRRRNMEIHHMNAELQDDLLHVLQPGAGAAHLENIGANMGDLDEGWEMVCRTLDLSFRELLKRGRISGGRG</sequence>
<reference evidence="3 4" key="1">
    <citation type="submission" date="2020-08" db="EMBL/GenBank/DDBJ databases">
        <title>Cohnella phylogeny.</title>
        <authorList>
            <person name="Dunlap C."/>
        </authorList>
    </citation>
    <scope>NUCLEOTIDE SEQUENCE [LARGE SCALE GENOMIC DNA]</scope>
    <source>
        <strain evidence="3 4">CBP 2801</strain>
    </source>
</reference>
<feature type="coiled-coil region" evidence="1">
    <location>
        <begin position="140"/>
        <end position="171"/>
    </location>
</feature>
<protein>
    <recommendedName>
        <fullName evidence="2">Cthe-2314-like HEPN domain-containing protein</fullName>
    </recommendedName>
</protein>
<name>A0A7X0VU84_9BACL</name>